<evidence type="ECO:0000256" key="1">
    <source>
        <dbReference type="SAM" id="Coils"/>
    </source>
</evidence>
<keyword evidence="1" id="KW-0175">Coiled coil</keyword>
<protein>
    <submittedName>
        <fullName evidence="3">Uncharacterized protein</fullName>
    </submittedName>
</protein>
<sequence length="337" mass="39549">MYSVSIRSNNIQDRQQYIKTPENKDSKKRKINKQINSINANDVKSLTNISVENRKNNARRKAWKIVSDAWKKDQSLQSTKQKIEDKMSLLSREINEEYNKISSIKEKKDALKKEYGISEESEEQKTLELLYKYQNNMFGVSHDSFTDEEKEKLRSINTGELTEYQKRALSFHASEVVSRQKISDKELIRIEYVHVRRDLRQTELKSQDMIKASKASEEIEELANKDLIAFLTNEVKNKIEADNKEKQKEIQEAKEKKIEEKANSNISKEEQRRLREEVAKEEIITNASYSSNEFSNVGYQKNEINRVNDIQTQIDEVVRDNKILNEDLKGIEIDLSF</sequence>
<name>A0A1H9RP87_9FIRM</name>
<evidence type="ECO:0000256" key="2">
    <source>
        <dbReference type="SAM" id="MobiDB-lite"/>
    </source>
</evidence>
<feature type="coiled-coil region" evidence="1">
    <location>
        <begin position="80"/>
        <end position="114"/>
    </location>
</feature>
<keyword evidence="4" id="KW-1185">Reference proteome</keyword>
<feature type="region of interest" description="Disordered" evidence="2">
    <location>
        <begin position="1"/>
        <end position="30"/>
    </location>
</feature>
<dbReference type="EMBL" id="FOGW01000009">
    <property type="protein sequence ID" value="SER74348.1"/>
    <property type="molecule type" value="Genomic_DNA"/>
</dbReference>
<gene>
    <name evidence="3" type="ORF">SAMN02910429_00927</name>
</gene>
<evidence type="ECO:0000313" key="4">
    <source>
        <dbReference type="Proteomes" id="UP000182471"/>
    </source>
</evidence>
<organism evidence="3 4">
    <name type="scientific">Lachnobacterium bovis</name>
    <dbReference type="NCBI Taxonomy" id="140626"/>
    <lineage>
        <taxon>Bacteria</taxon>
        <taxon>Bacillati</taxon>
        <taxon>Bacillota</taxon>
        <taxon>Clostridia</taxon>
        <taxon>Lachnospirales</taxon>
        <taxon>Lachnospiraceae</taxon>
        <taxon>Lachnobacterium</taxon>
    </lineage>
</organism>
<feature type="coiled-coil region" evidence="1">
    <location>
        <begin position="236"/>
        <end position="270"/>
    </location>
</feature>
<accession>A0A1H9RP87</accession>
<evidence type="ECO:0000313" key="3">
    <source>
        <dbReference type="EMBL" id="SER74348.1"/>
    </source>
</evidence>
<proteinExistence type="predicted"/>
<reference evidence="4" key="1">
    <citation type="submission" date="2016-10" db="EMBL/GenBank/DDBJ databases">
        <authorList>
            <person name="Varghese N."/>
            <person name="Submissions S."/>
        </authorList>
    </citation>
    <scope>NUCLEOTIDE SEQUENCE [LARGE SCALE GENOMIC DNA]</scope>
    <source>
        <strain evidence="4">S1b</strain>
    </source>
</reference>
<dbReference type="AlphaFoldDB" id="A0A1H9RP87"/>
<dbReference type="Proteomes" id="UP000182471">
    <property type="component" value="Unassembled WGS sequence"/>
</dbReference>
<dbReference type="RefSeq" id="WP_074730488.1">
    <property type="nucleotide sequence ID" value="NZ_FOGW01000009.1"/>
</dbReference>
<feature type="compositionally biased region" description="Polar residues" evidence="2">
    <location>
        <begin position="1"/>
        <end position="18"/>
    </location>
</feature>